<name>A0AAE9F8N1_CAEBR</name>
<dbReference type="CDD" id="cd24046">
    <property type="entry name" value="ASKHA_NBD_NTPDase5-like"/>
    <property type="match status" value="1"/>
</dbReference>
<dbReference type="Gene3D" id="3.30.420.40">
    <property type="match status" value="1"/>
</dbReference>
<dbReference type="GO" id="GO:0005524">
    <property type="term" value="F:ATP binding"/>
    <property type="evidence" value="ECO:0007669"/>
    <property type="project" value="UniProtKB-KW"/>
</dbReference>
<gene>
    <name evidence="5" type="ORF">L5515_008818</name>
</gene>
<dbReference type="Proteomes" id="UP000829354">
    <property type="component" value="Chromosome V"/>
</dbReference>
<reference evidence="5 6" key="1">
    <citation type="submission" date="2022-04" db="EMBL/GenBank/DDBJ databases">
        <title>Chromosome-level reference genomes for two strains of Caenorhabditis briggsae: an improved platform for comparative genomics.</title>
        <authorList>
            <person name="Stevens L."/>
            <person name="Andersen E."/>
        </authorList>
    </citation>
    <scope>NUCLEOTIDE SEQUENCE [LARGE SCALE GENOMIC DNA]</scope>
    <source>
        <strain evidence="5">VX34</strain>
        <tissue evidence="5">Whole-organism</tissue>
    </source>
</reference>
<proteinExistence type="inferred from homology"/>
<dbReference type="PANTHER" id="PTHR11782:SF127">
    <property type="entry name" value="NTPASE, ISOFORM F"/>
    <property type="match status" value="1"/>
</dbReference>
<keyword evidence="4" id="KW-0067">ATP-binding</keyword>
<dbReference type="Pfam" id="PF01150">
    <property type="entry name" value="GDA1_CD39"/>
    <property type="match status" value="1"/>
</dbReference>
<dbReference type="Gene3D" id="3.30.420.150">
    <property type="entry name" value="Exopolyphosphatase. Domain 2"/>
    <property type="match status" value="1"/>
</dbReference>
<comment type="similarity">
    <text evidence="1">Belongs to the GDA1/CD39 NTPase family.</text>
</comment>
<protein>
    <submittedName>
        <fullName evidence="5">Uncharacterized protein</fullName>
    </submittedName>
</protein>
<dbReference type="GO" id="GO:0016787">
    <property type="term" value="F:hydrolase activity"/>
    <property type="evidence" value="ECO:0007669"/>
    <property type="project" value="UniProtKB-KW"/>
</dbReference>
<organism evidence="5 6">
    <name type="scientific">Caenorhabditis briggsae</name>
    <dbReference type="NCBI Taxonomy" id="6238"/>
    <lineage>
        <taxon>Eukaryota</taxon>
        <taxon>Metazoa</taxon>
        <taxon>Ecdysozoa</taxon>
        <taxon>Nematoda</taxon>
        <taxon>Chromadorea</taxon>
        <taxon>Rhabditida</taxon>
        <taxon>Rhabditina</taxon>
        <taxon>Rhabditomorpha</taxon>
        <taxon>Rhabditoidea</taxon>
        <taxon>Rhabditidae</taxon>
        <taxon>Peloderinae</taxon>
        <taxon>Caenorhabditis</taxon>
    </lineage>
</organism>
<evidence type="ECO:0000313" key="5">
    <source>
        <dbReference type="EMBL" id="UMM36838.1"/>
    </source>
</evidence>
<sequence length="654" mass="73818">MTKTQYWCHGDGILNNQHTCRFFTIVIDAGSTGTRLHLYKFIHDPATAAHGMPFKVEKEIFQEVKPGLSSFAKSPIGAADSLEPLLQRARKEVPHFMWEKTPITLKATAGLRLLPGDMADDILEKVEERIFNSGFFAAFPDAVNVMPGSDEGVYSWFTLNILLETLFTDEPTIGNKPAAHRSVAAFDLGGGSTQLTYWPNNEAVFSEHVGYERDIDFFGHHIRLFTHSFLGNGLIAARLNILQLETENDIETTHQLITSCMPEGFQLTEWEYALKFWNINGSSSYSYDTCYDVTKRFVESSEIMHLRELKGAPVYLFSYFFDRGLNSGLVKGNDGGQIELRQFKEAAKTACQRGKLEINDGSHWMPWQCLDLTYIYSLLRDGYQFEDNQPIVLAKKIKGMEVSWGQGLAFATANEFQLTEGAIKTASSSEQNATVVDQIVDLVYSGTNQFKDARSKENHISLHEEPSSIVSFARRQINKIPLVAKLQNRENGRYDPSDTVSTIDSDEEDFIIALLDDQKIDLMKKIEKSRGVNQGAKFPSIGGQSSKDALNLELATVRLQISANEEFEIPRADEQDVVIESAEHSTELLSDCLEPSPDSEEEGELTLAEQLKLQNEEFPRNLSVIQNYRRSVRMETEQLKVETQRCRKQPSRIL</sequence>
<evidence type="ECO:0000256" key="1">
    <source>
        <dbReference type="ARBA" id="ARBA00009283"/>
    </source>
</evidence>
<evidence type="ECO:0000256" key="3">
    <source>
        <dbReference type="PIRSR" id="PIRSR600407-1"/>
    </source>
</evidence>
<evidence type="ECO:0000256" key="4">
    <source>
        <dbReference type="PIRSR" id="PIRSR600407-2"/>
    </source>
</evidence>
<evidence type="ECO:0000313" key="6">
    <source>
        <dbReference type="Proteomes" id="UP000829354"/>
    </source>
</evidence>
<feature type="active site" description="Proton acceptor" evidence="3">
    <location>
        <position position="151"/>
    </location>
</feature>
<dbReference type="InterPro" id="IPR000407">
    <property type="entry name" value="GDA1_CD39_NTPase"/>
</dbReference>
<feature type="binding site" evidence="4">
    <location>
        <begin position="190"/>
        <end position="194"/>
    </location>
    <ligand>
        <name>ATP</name>
        <dbReference type="ChEBI" id="CHEBI:30616"/>
    </ligand>
</feature>
<dbReference type="AlphaFoldDB" id="A0AAE9F8N1"/>
<keyword evidence="4" id="KW-0547">Nucleotide-binding</keyword>
<dbReference type="EMBL" id="CP092624">
    <property type="protein sequence ID" value="UMM36838.1"/>
    <property type="molecule type" value="Genomic_DNA"/>
</dbReference>
<dbReference type="PANTHER" id="PTHR11782">
    <property type="entry name" value="ADENOSINE/GUANOSINE DIPHOSPHATASE"/>
    <property type="match status" value="1"/>
</dbReference>
<evidence type="ECO:0000256" key="2">
    <source>
        <dbReference type="ARBA" id="ARBA00022801"/>
    </source>
</evidence>
<accession>A0AAE9F8N1</accession>
<keyword evidence="6" id="KW-1185">Reference proteome</keyword>
<keyword evidence="2" id="KW-0378">Hydrolase</keyword>